<reference evidence="1 2" key="1">
    <citation type="submission" date="2008-03" db="EMBL/GenBank/DDBJ databases">
        <title>The Genome Sequence of Verticillium dahliae VdLs.17.</title>
        <authorList>
            <consortium name="The Broad Institute Genome Sequencing Platform"/>
            <person name="Ma L.-J.J."/>
            <person name="Klosterman S.J."/>
            <person name="Subbarao K."/>
            <person name="Dobinson K."/>
            <person name="Veronese P."/>
            <person name="Kang S."/>
            <person name="Gold S.E."/>
            <person name="Young S."/>
            <person name="Jaffe D."/>
            <person name="Gnerre S."/>
            <person name="Berlin A."/>
            <person name="Heiman D."/>
            <person name="Hepburn T."/>
            <person name="Sykes S."/>
            <person name="Alvarado L."/>
            <person name="Kodira C.D."/>
            <person name="Lander E."/>
            <person name="Galagan J."/>
            <person name="Nusbaum C."/>
            <person name="Birren B."/>
        </authorList>
    </citation>
    <scope>NUCLEOTIDE SEQUENCE [LARGE SCALE GENOMIC DNA]</scope>
    <source>
        <strain evidence="2">VdLs.17 / ATCC MYA-4575 / FGSC 10137</strain>
    </source>
</reference>
<gene>
    <name evidence="1" type="ORF">VDAG_04081</name>
</gene>
<organism evidence="1 2">
    <name type="scientific">Verticillium dahliae (strain VdLs.17 / ATCC MYA-4575 / FGSC 10137)</name>
    <name type="common">Verticillium wilt</name>
    <dbReference type="NCBI Taxonomy" id="498257"/>
    <lineage>
        <taxon>Eukaryota</taxon>
        <taxon>Fungi</taxon>
        <taxon>Dikarya</taxon>
        <taxon>Ascomycota</taxon>
        <taxon>Pezizomycotina</taxon>
        <taxon>Sordariomycetes</taxon>
        <taxon>Hypocreomycetidae</taxon>
        <taxon>Glomerellales</taxon>
        <taxon>Plectosphaerellaceae</taxon>
        <taxon>Verticillium</taxon>
    </lineage>
</organism>
<proteinExistence type="predicted"/>
<dbReference type="EMBL" id="DS572701">
    <property type="protein sequence ID" value="EGY22643.1"/>
    <property type="molecule type" value="Genomic_DNA"/>
</dbReference>
<dbReference type="InParanoid" id="G2X2N7"/>
<dbReference type="KEGG" id="vda:VDAG_04081"/>
<dbReference type="GeneID" id="20705544"/>
<keyword evidence="2" id="KW-1185">Reference proteome</keyword>
<sequence length="110" mass="12447">MLEQQAMRDHGGCSMRHSHVHVPTTLTCPWRLAPKLFTMYLPSPGTLPSSRLRLARIVRYAGRLEQSRLHPYRHGDNLNSVTIRPLTTLTTLFIVSGTPAIFCAARIRLL</sequence>
<dbReference type="HOGENOM" id="CLU_2172976_0_0_1"/>
<protein>
    <submittedName>
        <fullName evidence="1">Uncharacterized protein</fullName>
    </submittedName>
</protein>
<evidence type="ECO:0000313" key="2">
    <source>
        <dbReference type="Proteomes" id="UP000001611"/>
    </source>
</evidence>
<dbReference type="Proteomes" id="UP000001611">
    <property type="component" value="Chromosome 1"/>
</dbReference>
<evidence type="ECO:0000313" key="1">
    <source>
        <dbReference type="EMBL" id="EGY22643.1"/>
    </source>
</evidence>
<name>G2X2N7_VERDV</name>
<dbReference type="RefSeq" id="XP_009648823.1">
    <property type="nucleotide sequence ID" value="XM_009650528.1"/>
</dbReference>
<dbReference type="AlphaFoldDB" id="G2X2N7"/>
<accession>G2X2N7</accession>